<evidence type="ECO:0000256" key="3">
    <source>
        <dbReference type="ARBA" id="ARBA00008640"/>
    </source>
</evidence>
<evidence type="ECO:0000256" key="8">
    <source>
        <dbReference type="ARBA" id="ARBA00023034"/>
    </source>
</evidence>
<reference evidence="12" key="1">
    <citation type="submission" date="2020-12" db="EMBL/GenBank/DDBJ databases">
        <title>Metabolic potential, ecology and presence of endohyphal bacteria is reflected in genomic diversity of Mucoromycotina.</title>
        <authorList>
            <person name="Muszewska A."/>
            <person name="Okrasinska A."/>
            <person name="Steczkiewicz K."/>
            <person name="Drgas O."/>
            <person name="Orlowska M."/>
            <person name="Perlinska-Lenart U."/>
            <person name="Aleksandrzak-Piekarczyk T."/>
            <person name="Szatraj K."/>
            <person name="Zielenkiewicz U."/>
            <person name="Pilsyk S."/>
            <person name="Malc E."/>
            <person name="Mieczkowski P."/>
            <person name="Kruszewska J.S."/>
            <person name="Biernat P."/>
            <person name="Pawlowska J."/>
        </authorList>
    </citation>
    <scope>NUCLEOTIDE SEQUENCE</scope>
    <source>
        <strain evidence="12">CBS 226.32</strain>
    </source>
</reference>
<dbReference type="Pfam" id="PF09335">
    <property type="entry name" value="VTT_dom"/>
    <property type="match status" value="1"/>
</dbReference>
<keyword evidence="7 10" id="KW-1133">Transmembrane helix</keyword>
<proteinExistence type="inferred from homology"/>
<keyword evidence="6 10" id="KW-0812">Transmembrane</keyword>
<evidence type="ECO:0000313" key="13">
    <source>
        <dbReference type="Proteomes" id="UP000650833"/>
    </source>
</evidence>
<dbReference type="InterPro" id="IPR032816">
    <property type="entry name" value="VTT_dom"/>
</dbReference>
<evidence type="ECO:0000256" key="2">
    <source>
        <dbReference type="ARBA" id="ARBA00004653"/>
    </source>
</evidence>
<comment type="function">
    <text evidence="1">Golgi membrane protein involved in vesicular trafficking and spindle migration.</text>
</comment>
<accession>A0A8H7QR77</accession>
<name>A0A8H7QR77_9FUNG</name>
<comment type="subcellular location">
    <subcellularLocation>
        <location evidence="2">Golgi apparatus membrane</location>
        <topology evidence="2">Multi-pass membrane protein</topology>
    </subcellularLocation>
</comment>
<keyword evidence="13" id="KW-1185">Reference proteome</keyword>
<evidence type="ECO:0000256" key="4">
    <source>
        <dbReference type="ARBA" id="ARBA00013533"/>
    </source>
</evidence>
<dbReference type="EMBL" id="JAEPRC010000482">
    <property type="protein sequence ID" value="KAG2196305.1"/>
    <property type="molecule type" value="Genomic_DNA"/>
</dbReference>
<feature type="transmembrane region" description="Helical" evidence="10">
    <location>
        <begin position="35"/>
        <end position="61"/>
    </location>
</feature>
<keyword evidence="9 10" id="KW-0472">Membrane</keyword>
<dbReference type="InterPro" id="IPR051076">
    <property type="entry name" value="Golgi_membrane_TVP38/TMEM64"/>
</dbReference>
<dbReference type="PANTHER" id="PTHR47549:SF1">
    <property type="entry name" value="GOLGI APPARATUS MEMBRANE PROTEIN TVP38"/>
    <property type="match status" value="1"/>
</dbReference>
<dbReference type="GO" id="GO:0016192">
    <property type="term" value="P:vesicle-mediated transport"/>
    <property type="evidence" value="ECO:0007669"/>
    <property type="project" value="TreeGrafter"/>
</dbReference>
<dbReference type="PANTHER" id="PTHR47549">
    <property type="entry name" value="GOLGI APPARATUS MEMBRANE PROTEIN TVP38-RELATED"/>
    <property type="match status" value="1"/>
</dbReference>
<evidence type="ECO:0000256" key="7">
    <source>
        <dbReference type="ARBA" id="ARBA00022989"/>
    </source>
</evidence>
<dbReference type="OrthoDB" id="166803at2759"/>
<evidence type="ECO:0000256" key="5">
    <source>
        <dbReference type="ARBA" id="ARBA00020673"/>
    </source>
</evidence>
<feature type="domain" description="VTT" evidence="11">
    <location>
        <begin position="27"/>
        <end position="133"/>
    </location>
</feature>
<evidence type="ECO:0000313" key="12">
    <source>
        <dbReference type="EMBL" id="KAG2196305.1"/>
    </source>
</evidence>
<dbReference type="GO" id="GO:0000139">
    <property type="term" value="C:Golgi membrane"/>
    <property type="evidence" value="ECO:0007669"/>
    <property type="project" value="UniProtKB-SubCell"/>
</dbReference>
<evidence type="ECO:0000256" key="6">
    <source>
        <dbReference type="ARBA" id="ARBA00022692"/>
    </source>
</evidence>
<evidence type="ECO:0000256" key="1">
    <source>
        <dbReference type="ARBA" id="ARBA00002978"/>
    </source>
</evidence>
<evidence type="ECO:0000256" key="10">
    <source>
        <dbReference type="SAM" id="Phobius"/>
    </source>
</evidence>
<dbReference type="AlphaFoldDB" id="A0A8H7QR77"/>
<organism evidence="12 13">
    <name type="scientific">Mucor plumbeus</name>
    <dbReference type="NCBI Taxonomy" id="97098"/>
    <lineage>
        <taxon>Eukaryota</taxon>
        <taxon>Fungi</taxon>
        <taxon>Fungi incertae sedis</taxon>
        <taxon>Mucoromycota</taxon>
        <taxon>Mucoromycotina</taxon>
        <taxon>Mucoromycetes</taxon>
        <taxon>Mucorales</taxon>
        <taxon>Mucorineae</taxon>
        <taxon>Mucoraceae</taxon>
        <taxon>Mucor</taxon>
    </lineage>
</organism>
<evidence type="ECO:0000259" key="11">
    <source>
        <dbReference type="Pfam" id="PF09335"/>
    </source>
</evidence>
<sequence length="208" mass="23028">MRSTPYSSILMTAIVCFSCVPPLIGFTIANTMSGYVYGFPNGCIPVILGAFLGALIPFILIRKLHARSFIKPASKRKKIYSVISGAIHEGGFKIILLIRLCPVPWQLTSLILSVNEHISFNIYCITACVGSLKLIWAVWLGSQLASLNNPDLPPEIHQYALISLAIGLTLLAVVGAWMYRLTMQKIRDKQADQEPLLGHNNDTRKYNL</sequence>
<protein>
    <recommendedName>
        <fullName evidence="4">Golgi apparatus membrane protein TVP38</fullName>
    </recommendedName>
    <alternativeName>
        <fullName evidence="5">Golgi apparatus membrane protein tvp38</fullName>
    </alternativeName>
</protein>
<feature type="transmembrane region" description="Helical" evidence="10">
    <location>
        <begin position="120"/>
        <end position="139"/>
    </location>
</feature>
<dbReference type="GO" id="GO:0000022">
    <property type="term" value="P:mitotic spindle elongation"/>
    <property type="evidence" value="ECO:0007669"/>
    <property type="project" value="TreeGrafter"/>
</dbReference>
<feature type="transmembrane region" description="Helical" evidence="10">
    <location>
        <begin position="159"/>
        <end position="179"/>
    </location>
</feature>
<keyword evidence="8" id="KW-0333">Golgi apparatus</keyword>
<gene>
    <name evidence="12" type="ORF">INT46_005829</name>
</gene>
<dbReference type="Proteomes" id="UP000650833">
    <property type="component" value="Unassembled WGS sequence"/>
</dbReference>
<evidence type="ECO:0000256" key="9">
    <source>
        <dbReference type="ARBA" id="ARBA00023136"/>
    </source>
</evidence>
<comment type="similarity">
    <text evidence="3">Belongs to the TVP38/TMEM64 family.</text>
</comment>
<comment type="caution">
    <text evidence="12">The sequence shown here is derived from an EMBL/GenBank/DDBJ whole genome shotgun (WGS) entry which is preliminary data.</text>
</comment>